<keyword evidence="4 6" id="KW-0862">Zinc</keyword>
<dbReference type="PROSITE" id="PS50157">
    <property type="entry name" value="ZINC_FINGER_C2H2_2"/>
    <property type="match status" value="8"/>
</dbReference>
<feature type="domain" description="C2H2-type" evidence="8">
    <location>
        <begin position="535"/>
        <end position="563"/>
    </location>
</feature>
<keyword evidence="1 6" id="KW-0479">Metal-binding</keyword>
<feature type="domain" description="C2H2-type" evidence="8">
    <location>
        <begin position="454"/>
        <end position="477"/>
    </location>
</feature>
<keyword evidence="2" id="KW-0677">Repeat</keyword>
<evidence type="ECO:0000256" key="3">
    <source>
        <dbReference type="ARBA" id="ARBA00022771"/>
    </source>
</evidence>
<dbReference type="Gene3D" id="3.40.1800.20">
    <property type="match status" value="1"/>
</dbReference>
<dbReference type="SMART" id="SM00868">
    <property type="entry name" value="zf-AD"/>
    <property type="match status" value="1"/>
</dbReference>
<sequence length="862" mass="99983">MLELKACAVCFSTNLKLFNMDSGHLRHNYNIVSGLQTYNGDSLPSYLCSECCGYVTHFTKFREKCQRANFALQEMLARNVEINEIVLDDFNCEVIGIEPKLWFIDPCTTHYEEVKYKSDDHKEITTLPTGYIPVLHYNILPNEDSFSIKNKISTNLEKTEITNVQLEKTEDTDTIVIDDDNGSENSDLNVEQNGVEELTTEQNDNSQEQNDLFDSDIVVNDDDKVQDSDNVSQKSEANEVYVKPCMVEEYANVYIITMQEAKAAYEIHKMFSSGDYRCEICNKAYSNKRLFQIHLRMHDKHKRGSFLCELCIYYYRTESQLKTHMIEKHIYKYVCRKCPEVNFKRTSAKQHYVLSHILCHKKHPDWDRVKPKWLRRRGSKRVKSVQKITKLPDDYPIISAVSQEEQYKIVEDRKETTNYIYSSFSCKLCYRGFRVSSTYTKHMKKHDPVYAGQFQCDMCKLCFVSTQKLSLHMYFTHLFKLSCKICSFVCYNKNRGKAHYYWHKNVTYNCSHCNRSFRTQTARSTHIRMYHPSTIVCDLCGHSFVSESGLMNHKYIAHRNEQVVQNRRDEGTLAVWTWSNAKVDGEDERNVDKDNVGQPEAQKAEEPPDRLAMATTEDTEKAAENPHYCPDCDVRFANANAYITHLGSSSKHTVTNKSGRLSTQKPRLRKTDVHNAGYITAIECAVCNQTLANTTLAQQHYKTEHPGVHFPKRYMCEKCGYITSLYSNLVLHIRTHTNERPFKCPHCDRGFTSSCNRDRHVLSHTGEKPFQCHHCLRRFRQKNECKMHIQHAHLKVPYPSRAKKKRTQRKEIEGGPKEVEGITPVAVNAANAVTPVCVQLPPQISLDHRGDYLNAYINYTDL</sequence>
<dbReference type="InterPro" id="IPR036236">
    <property type="entry name" value="Znf_C2H2_sf"/>
</dbReference>
<feature type="binding site" evidence="6">
    <location>
        <position position="51"/>
    </location>
    <ligand>
        <name>Zn(2+)</name>
        <dbReference type="ChEBI" id="CHEBI:29105"/>
    </ligand>
</feature>
<gene>
    <name evidence="11" type="primary">LOC113514232</name>
</gene>
<feature type="region of interest" description="Disordered" evidence="7">
    <location>
        <begin position="586"/>
        <end position="624"/>
    </location>
</feature>
<keyword evidence="3 5" id="KW-0863">Zinc-finger</keyword>
<feature type="domain" description="C2H2-type" evidence="8">
    <location>
        <begin position="770"/>
        <end position="793"/>
    </location>
</feature>
<keyword evidence="10" id="KW-1185">Reference proteome</keyword>
<evidence type="ECO:0000256" key="1">
    <source>
        <dbReference type="ARBA" id="ARBA00022723"/>
    </source>
</evidence>
<feature type="domain" description="ZAD" evidence="9">
    <location>
        <begin position="5"/>
        <end position="75"/>
    </location>
</feature>
<feature type="binding site" evidence="6">
    <location>
        <position position="10"/>
    </location>
    <ligand>
        <name>Zn(2+)</name>
        <dbReference type="ChEBI" id="CHEBI:29105"/>
    </ligand>
</feature>
<evidence type="ECO:0000256" key="5">
    <source>
        <dbReference type="PROSITE-ProRule" id="PRU00042"/>
    </source>
</evidence>
<organism evidence="10 11">
    <name type="scientific">Galleria mellonella</name>
    <name type="common">Greater wax moth</name>
    <dbReference type="NCBI Taxonomy" id="7137"/>
    <lineage>
        <taxon>Eukaryota</taxon>
        <taxon>Metazoa</taxon>
        <taxon>Ecdysozoa</taxon>
        <taxon>Arthropoda</taxon>
        <taxon>Hexapoda</taxon>
        <taxon>Insecta</taxon>
        <taxon>Pterygota</taxon>
        <taxon>Neoptera</taxon>
        <taxon>Endopterygota</taxon>
        <taxon>Lepidoptera</taxon>
        <taxon>Glossata</taxon>
        <taxon>Ditrysia</taxon>
        <taxon>Pyraloidea</taxon>
        <taxon>Pyralidae</taxon>
        <taxon>Galleriinae</taxon>
        <taxon>Galleria</taxon>
    </lineage>
</organism>
<dbReference type="Pfam" id="PF07776">
    <property type="entry name" value="zf-AD"/>
    <property type="match status" value="1"/>
</dbReference>
<feature type="domain" description="C2H2-type" evidence="8">
    <location>
        <begin position="714"/>
        <end position="741"/>
    </location>
</feature>
<dbReference type="PROSITE" id="PS00028">
    <property type="entry name" value="ZINC_FINGER_C2H2_1"/>
    <property type="match status" value="9"/>
</dbReference>
<dbReference type="GO" id="GO:0008270">
    <property type="term" value="F:zinc ion binding"/>
    <property type="evidence" value="ECO:0007669"/>
    <property type="project" value="UniProtKB-UniRule"/>
</dbReference>
<evidence type="ECO:0000256" key="6">
    <source>
        <dbReference type="PROSITE-ProRule" id="PRU01263"/>
    </source>
</evidence>
<dbReference type="GO" id="GO:0005634">
    <property type="term" value="C:nucleus"/>
    <property type="evidence" value="ECO:0007669"/>
    <property type="project" value="UniProtKB-SubCell"/>
</dbReference>
<feature type="domain" description="C2H2-type" evidence="8">
    <location>
        <begin position="742"/>
        <end position="769"/>
    </location>
</feature>
<evidence type="ECO:0000313" key="11">
    <source>
        <dbReference type="RefSeq" id="XP_026754058.2"/>
    </source>
</evidence>
<dbReference type="Proteomes" id="UP001652740">
    <property type="component" value="Unplaced"/>
</dbReference>
<evidence type="ECO:0000256" key="2">
    <source>
        <dbReference type="ARBA" id="ARBA00022737"/>
    </source>
</evidence>
<dbReference type="InterPro" id="IPR013087">
    <property type="entry name" value="Znf_C2H2_type"/>
</dbReference>
<dbReference type="Gene3D" id="3.30.160.60">
    <property type="entry name" value="Classic Zinc Finger"/>
    <property type="match status" value="6"/>
</dbReference>
<proteinExistence type="predicted"/>
<accession>A0A6J1WPW2</accession>
<evidence type="ECO:0000313" key="10">
    <source>
        <dbReference type="Proteomes" id="UP001652740"/>
    </source>
</evidence>
<dbReference type="PROSITE" id="PS51915">
    <property type="entry name" value="ZAD"/>
    <property type="match status" value="1"/>
</dbReference>
<reference evidence="11" key="1">
    <citation type="submission" date="2025-08" db="UniProtKB">
        <authorList>
            <consortium name="RefSeq"/>
        </authorList>
    </citation>
    <scope>IDENTIFICATION</scope>
    <source>
        <tissue evidence="11">Whole larvae</tissue>
    </source>
</reference>
<dbReference type="PANTHER" id="PTHR24408:SF58">
    <property type="entry name" value="TRANSCRIPTION FACTOR (TFIIIA), PUTATIVE (AFU_ORTHOLOGUE AFUA_1G05150)-RELATED"/>
    <property type="match status" value="1"/>
</dbReference>
<dbReference type="SUPFAM" id="SSF57716">
    <property type="entry name" value="Glucocorticoid receptor-like (DNA-binding domain)"/>
    <property type="match status" value="1"/>
</dbReference>
<feature type="binding site" evidence="6">
    <location>
        <position position="7"/>
    </location>
    <ligand>
        <name>Zn(2+)</name>
        <dbReference type="ChEBI" id="CHEBI:29105"/>
    </ligand>
</feature>
<evidence type="ECO:0000256" key="4">
    <source>
        <dbReference type="ARBA" id="ARBA00022833"/>
    </source>
</evidence>
<dbReference type="GO" id="GO:0006355">
    <property type="term" value="P:regulation of DNA-templated transcription"/>
    <property type="evidence" value="ECO:0007669"/>
    <property type="project" value="UniProtKB-ARBA"/>
</dbReference>
<evidence type="ECO:0000259" key="9">
    <source>
        <dbReference type="PROSITE" id="PS51915"/>
    </source>
</evidence>
<dbReference type="GeneID" id="113514232"/>
<dbReference type="SMART" id="SM00355">
    <property type="entry name" value="ZnF_C2H2"/>
    <property type="match status" value="13"/>
</dbReference>
<dbReference type="PANTHER" id="PTHR24408">
    <property type="entry name" value="ZINC FINGER PROTEIN"/>
    <property type="match status" value="1"/>
</dbReference>
<evidence type="ECO:0000256" key="7">
    <source>
        <dbReference type="SAM" id="MobiDB-lite"/>
    </source>
</evidence>
<dbReference type="KEGG" id="gmw:113514232"/>
<dbReference type="InParanoid" id="A0A6J1WPW2"/>
<dbReference type="AlphaFoldDB" id="A0A6J1WPW2"/>
<protein>
    <submittedName>
        <fullName evidence="11">Zinc finger protein 699-like isoform X1</fullName>
    </submittedName>
</protein>
<dbReference type="InterPro" id="IPR012934">
    <property type="entry name" value="Znf_AD"/>
</dbReference>
<dbReference type="Pfam" id="PF00096">
    <property type="entry name" value="zf-C2H2"/>
    <property type="match status" value="4"/>
</dbReference>
<dbReference type="SUPFAM" id="SSF57667">
    <property type="entry name" value="beta-beta-alpha zinc fingers"/>
    <property type="match status" value="5"/>
</dbReference>
<evidence type="ECO:0000259" key="8">
    <source>
        <dbReference type="PROSITE" id="PS50157"/>
    </source>
</evidence>
<feature type="domain" description="C2H2-type" evidence="8">
    <location>
        <begin position="276"/>
        <end position="303"/>
    </location>
</feature>
<name>A0A6J1WPW2_GALME</name>
<dbReference type="RefSeq" id="XP_026754058.2">
    <property type="nucleotide sequence ID" value="XM_026898257.3"/>
</dbReference>
<feature type="domain" description="C2H2-type" evidence="8">
    <location>
        <begin position="508"/>
        <end position="531"/>
    </location>
</feature>
<feature type="domain" description="C2H2-type" evidence="8">
    <location>
        <begin position="424"/>
        <end position="446"/>
    </location>
</feature>
<feature type="binding site" evidence="6">
    <location>
        <position position="48"/>
    </location>
    <ligand>
        <name>Zn(2+)</name>
        <dbReference type="ChEBI" id="CHEBI:29105"/>
    </ligand>
</feature>